<proteinExistence type="predicted"/>
<protein>
    <submittedName>
        <fullName evidence="2">Uncharacterized protein</fullName>
    </submittedName>
</protein>
<name>A0ABU6UR59_9FABA</name>
<reference evidence="2 3" key="1">
    <citation type="journal article" date="2023" name="Plants (Basel)">
        <title>Bridging the Gap: Combining Genomics and Transcriptomics Approaches to Understand Stylosanthes scabra, an Orphan Legume from the Brazilian Caatinga.</title>
        <authorList>
            <person name="Ferreira-Neto J.R.C."/>
            <person name="da Silva M.D."/>
            <person name="Binneck E."/>
            <person name="de Melo N.F."/>
            <person name="da Silva R.H."/>
            <person name="de Melo A.L.T.M."/>
            <person name="Pandolfi V."/>
            <person name="Bustamante F.O."/>
            <person name="Brasileiro-Vidal A.C."/>
            <person name="Benko-Iseppon A.M."/>
        </authorList>
    </citation>
    <scope>NUCLEOTIDE SEQUENCE [LARGE SCALE GENOMIC DNA]</scope>
    <source>
        <tissue evidence="2">Leaves</tissue>
    </source>
</reference>
<gene>
    <name evidence="2" type="ORF">PIB30_071850</name>
</gene>
<organism evidence="2 3">
    <name type="scientific">Stylosanthes scabra</name>
    <dbReference type="NCBI Taxonomy" id="79078"/>
    <lineage>
        <taxon>Eukaryota</taxon>
        <taxon>Viridiplantae</taxon>
        <taxon>Streptophyta</taxon>
        <taxon>Embryophyta</taxon>
        <taxon>Tracheophyta</taxon>
        <taxon>Spermatophyta</taxon>
        <taxon>Magnoliopsida</taxon>
        <taxon>eudicotyledons</taxon>
        <taxon>Gunneridae</taxon>
        <taxon>Pentapetalae</taxon>
        <taxon>rosids</taxon>
        <taxon>fabids</taxon>
        <taxon>Fabales</taxon>
        <taxon>Fabaceae</taxon>
        <taxon>Papilionoideae</taxon>
        <taxon>50 kb inversion clade</taxon>
        <taxon>dalbergioids sensu lato</taxon>
        <taxon>Dalbergieae</taxon>
        <taxon>Pterocarpus clade</taxon>
        <taxon>Stylosanthes</taxon>
    </lineage>
</organism>
<feature type="compositionally biased region" description="Low complexity" evidence="1">
    <location>
        <begin position="36"/>
        <end position="51"/>
    </location>
</feature>
<keyword evidence="3" id="KW-1185">Reference proteome</keyword>
<feature type="compositionally biased region" description="Basic residues" evidence="1">
    <location>
        <begin position="1"/>
        <end position="14"/>
    </location>
</feature>
<evidence type="ECO:0000313" key="3">
    <source>
        <dbReference type="Proteomes" id="UP001341840"/>
    </source>
</evidence>
<comment type="caution">
    <text evidence="2">The sequence shown here is derived from an EMBL/GenBank/DDBJ whole genome shotgun (WGS) entry which is preliminary data.</text>
</comment>
<evidence type="ECO:0000313" key="2">
    <source>
        <dbReference type="EMBL" id="MED6162581.1"/>
    </source>
</evidence>
<dbReference type="Proteomes" id="UP001341840">
    <property type="component" value="Unassembled WGS sequence"/>
</dbReference>
<evidence type="ECO:0000256" key="1">
    <source>
        <dbReference type="SAM" id="MobiDB-lite"/>
    </source>
</evidence>
<feature type="region of interest" description="Disordered" evidence="1">
    <location>
        <begin position="1"/>
        <end position="70"/>
    </location>
</feature>
<accession>A0ABU6UR59</accession>
<sequence>MNHHLHHRATHHPKSPNPYHYKTTEQAFKNHPHRTSPPSSHQHHPSLSTSPPTEPPSTAATITKPTPSRKVSEARSLTFAQLLSFVAATLSRYCGIDVAMSVVYSNWIDDF</sequence>
<dbReference type="EMBL" id="JASCZI010121667">
    <property type="protein sequence ID" value="MED6162581.1"/>
    <property type="molecule type" value="Genomic_DNA"/>
</dbReference>